<evidence type="ECO:0000313" key="2">
    <source>
        <dbReference type="Proteomes" id="UP000827092"/>
    </source>
</evidence>
<organism evidence="1 2">
    <name type="scientific">Oedothorax gibbosus</name>
    <dbReference type="NCBI Taxonomy" id="931172"/>
    <lineage>
        <taxon>Eukaryota</taxon>
        <taxon>Metazoa</taxon>
        <taxon>Ecdysozoa</taxon>
        <taxon>Arthropoda</taxon>
        <taxon>Chelicerata</taxon>
        <taxon>Arachnida</taxon>
        <taxon>Araneae</taxon>
        <taxon>Araneomorphae</taxon>
        <taxon>Entelegynae</taxon>
        <taxon>Araneoidea</taxon>
        <taxon>Linyphiidae</taxon>
        <taxon>Erigoninae</taxon>
        <taxon>Oedothorax</taxon>
    </lineage>
</organism>
<protein>
    <submittedName>
        <fullName evidence="1">Uncharacterized protein</fullName>
    </submittedName>
</protein>
<name>A0AAV6W4B8_9ARAC</name>
<dbReference type="Proteomes" id="UP000827092">
    <property type="component" value="Unassembled WGS sequence"/>
</dbReference>
<dbReference type="EMBL" id="JAFNEN010000002">
    <property type="protein sequence ID" value="KAG8201836.1"/>
    <property type="molecule type" value="Genomic_DNA"/>
</dbReference>
<reference evidence="1 2" key="1">
    <citation type="journal article" date="2022" name="Nat. Ecol. Evol.">
        <title>A masculinizing supergene underlies an exaggerated male reproductive morph in a spider.</title>
        <authorList>
            <person name="Hendrickx F."/>
            <person name="De Corte Z."/>
            <person name="Sonet G."/>
            <person name="Van Belleghem S.M."/>
            <person name="Kostlbacher S."/>
            <person name="Vangestel C."/>
        </authorList>
    </citation>
    <scope>NUCLEOTIDE SEQUENCE [LARGE SCALE GENOMIC DNA]</scope>
    <source>
        <strain evidence="1">W744_W776</strain>
    </source>
</reference>
<gene>
    <name evidence="1" type="ORF">JTE90_027316</name>
</gene>
<keyword evidence="2" id="KW-1185">Reference proteome</keyword>
<accession>A0AAV6W4B8</accession>
<evidence type="ECO:0000313" key="1">
    <source>
        <dbReference type="EMBL" id="KAG8201836.1"/>
    </source>
</evidence>
<comment type="caution">
    <text evidence="1">The sequence shown here is derived from an EMBL/GenBank/DDBJ whole genome shotgun (WGS) entry which is preliminary data.</text>
</comment>
<sequence length="80" mass="8373">MAGTWRLGAAETSELAWDYAGGQGETSIQVNSSLTGSAGISLSDHGGRFKLHGWHQCGPGIEVEASVIPVLQTSLDVGYR</sequence>
<dbReference type="AlphaFoldDB" id="A0AAV6W4B8"/>
<proteinExistence type="predicted"/>